<dbReference type="InterPro" id="IPR012337">
    <property type="entry name" value="RNaseH-like_sf"/>
</dbReference>
<evidence type="ECO:0008006" key="3">
    <source>
        <dbReference type="Google" id="ProtNLM"/>
    </source>
</evidence>
<gene>
    <name evidence="1" type="ORF">MEUPH1_LOCUS27173</name>
</gene>
<proteinExistence type="predicted"/>
<reference evidence="1 2" key="1">
    <citation type="submission" date="2023-01" db="EMBL/GenBank/DDBJ databases">
        <authorList>
            <person name="Whitehead M."/>
        </authorList>
    </citation>
    <scope>NUCLEOTIDE SEQUENCE [LARGE SCALE GENOMIC DNA]</scope>
</reference>
<dbReference type="EMBL" id="CARXXK010001098">
    <property type="protein sequence ID" value="CAI6373417.1"/>
    <property type="molecule type" value="Genomic_DNA"/>
</dbReference>
<dbReference type="SUPFAM" id="SSF53098">
    <property type="entry name" value="Ribonuclease H-like"/>
    <property type="match status" value="1"/>
</dbReference>
<dbReference type="PANTHER" id="PTHR47501">
    <property type="entry name" value="TRANSPOSASE-RELATED"/>
    <property type="match status" value="1"/>
</dbReference>
<organism evidence="1 2">
    <name type="scientific">Macrosiphum euphorbiae</name>
    <name type="common">potato aphid</name>
    <dbReference type="NCBI Taxonomy" id="13131"/>
    <lineage>
        <taxon>Eukaryota</taxon>
        <taxon>Metazoa</taxon>
        <taxon>Ecdysozoa</taxon>
        <taxon>Arthropoda</taxon>
        <taxon>Hexapoda</taxon>
        <taxon>Insecta</taxon>
        <taxon>Pterygota</taxon>
        <taxon>Neoptera</taxon>
        <taxon>Paraneoptera</taxon>
        <taxon>Hemiptera</taxon>
        <taxon>Sternorrhyncha</taxon>
        <taxon>Aphidomorpha</taxon>
        <taxon>Aphidoidea</taxon>
        <taxon>Aphididae</taxon>
        <taxon>Macrosiphini</taxon>
        <taxon>Macrosiphum</taxon>
    </lineage>
</organism>
<dbReference type="Proteomes" id="UP001160148">
    <property type="component" value="Unassembled WGS sequence"/>
</dbReference>
<sequence length="184" mass="20835">MTCHFIDEKTYVRHSYVLGCKRIKGSHNCKNIADVISKITQIYDIEHSKITHIVTDNAANFGKAFRVYSTTPNIAHKETMNDLGNFDENNSVTSNSDSGSDCSNFELENVEFNNLFLTSESNSKNDGTFCLPKHMLCCAHTINLIAASDISKISDNNYNKISKSTFSKLSNFEPYNYKFCREEI</sequence>
<accession>A0AAV0Y0B1</accession>
<evidence type="ECO:0000313" key="2">
    <source>
        <dbReference type="Proteomes" id="UP001160148"/>
    </source>
</evidence>
<name>A0AAV0Y0B1_9HEMI</name>
<comment type="caution">
    <text evidence="1">The sequence shown here is derived from an EMBL/GenBank/DDBJ whole genome shotgun (WGS) entry which is preliminary data.</text>
</comment>
<dbReference type="PANTHER" id="PTHR47501:SF5">
    <property type="entry name" value="HAT C-TERMINAL DIMERISATION DOMAIN-CONTAINING PROTEIN"/>
    <property type="match status" value="1"/>
</dbReference>
<keyword evidence="2" id="KW-1185">Reference proteome</keyword>
<protein>
    <recommendedName>
        <fullName evidence="3">DUF659 domain-containing protein</fullName>
    </recommendedName>
</protein>
<dbReference type="AlphaFoldDB" id="A0AAV0Y0B1"/>
<evidence type="ECO:0000313" key="1">
    <source>
        <dbReference type="EMBL" id="CAI6373417.1"/>
    </source>
</evidence>